<proteinExistence type="predicted"/>
<evidence type="ECO:0000313" key="2">
    <source>
        <dbReference type="Proteomes" id="UP001549055"/>
    </source>
</evidence>
<dbReference type="EMBL" id="JBEPMK010000006">
    <property type="protein sequence ID" value="MET3645047.1"/>
    <property type="molecule type" value="Genomic_DNA"/>
</dbReference>
<dbReference type="Proteomes" id="UP001549055">
    <property type="component" value="Unassembled WGS sequence"/>
</dbReference>
<evidence type="ECO:0000313" key="1">
    <source>
        <dbReference type="EMBL" id="MET3645047.1"/>
    </source>
</evidence>
<name>A0ABV2JMA5_9STRE</name>
<reference evidence="1 2" key="1">
    <citation type="submission" date="2024-06" db="EMBL/GenBank/DDBJ databases">
        <title>Genomic Encyclopedia of Type Strains, Phase IV (KMG-IV): sequencing the most valuable type-strain genomes for metagenomic binning, comparative biology and taxonomic classification.</title>
        <authorList>
            <person name="Goeker M."/>
        </authorList>
    </citation>
    <scope>NUCLEOTIDE SEQUENCE [LARGE SCALE GENOMIC DNA]</scope>
    <source>
        <strain evidence="1 2">DSM 15349</strain>
    </source>
</reference>
<protein>
    <submittedName>
        <fullName evidence="1">Uncharacterized protein</fullName>
    </submittedName>
</protein>
<keyword evidence="2" id="KW-1185">Reference proteome</keyword>
<gene>
    <name evidence="1" type="ORF">ABID27_001690</name>
</gene>
<sequence>MKSEQKTNKEEYPGKKWLTFRELERYAKLHLKSERK</sequence>
<accession>A0ABV2JMA5</accession>
<organism evidence="1 2">
    <name type="scientific">Streptococcus gallinaceus</name>
    <dbReference type="NCBI Taxonomy" id="165758"/>
    <lineage>
        <taxon>Bacteria</taxon>
        <taxon>Bacillati</taxon>
        <taxon>Bacillota</taxon>
        <taxon>Bacilli</taxon>
        <taxon>Lactobacillales</taxon>
        <taxon>Streptococcaceae</taxon>
        <taxon>Streptococcus</taxon>
    </lineage>
</organism>
<comment type="caution">
    <text evidence="1">The sequence shown here is derived from an EMBL/GenBank/DDBJ whole genome shotgun (WGS) entry which is preliminary data.</text>
</comment>